<feature type="transmembrane region" description="Helical" evidence="14">
    <location>
        <begin position="34"/>
        <end position="53"/>
    </location>
</feature>
<comment type="caution">
    <text evidence="15">The sequence shown here is derived from an EMBL/GenBank/DDBJ whole genome shotgun (WGS) entry which is preliminary data.</text>
</comment>
<dbReference type="GO" id="GO:0048034">
    <property type="term" value="P:heme O biosynthetic process"/>
    <property type="evidence" value="ECO:0007669"/>
    <property type="project" value="UniProtKB-UniRule"/>
</dbReference>
<dbReference type="Pfam" id="PF01040">
    <property type="entry name" value="UbiA"/>
    <property type="match status" value="1"/>
</dbReference>
<keyword evidence="6 14" id="KW-0812">Transmembrane</keyword>
<feature type="transmembrane region" description="Helical" evidence="14">
    <location>
        <begin position="126"/>
        <end position="146"/>
    </location>
</feature>
<comment type="pathway">
    <text evidence="2 14">Porphyrin-containing compound metabolism; heme O biosynthesis; heme O from protoheme: step 1/1.</text>
</comment>
<evidence type="ECO:0000313" key="15">
    <source>
        <dbReference type="EMBL" id="OSQ49216.1"/>
    </source>
</evidence>
<feature type="transmembrane region" description="Helical" evidence="14">
    <location>
        <begin position="283"/>
        <end position="303"/>
    </location>
</feature>
<evidence type="ECO:0000256" key="6">
    <source>
        <dbReference type="ARBA" id="ARBA00022692"/>
    </source>
</evidence>
<comment type="similarity">
    <text evidence="14">Belongs to the UbiA prenyltransferase family. Protoheme IX farnesyltransferase subfamily.</text>
</comment>
<evidence type="ECO:0000256" key="9">
    <source>
        <dbReference type="ARBA" id="ARBA00023136"/>
    </source>
</evidence>
<evidence type="ECO:0000256" key="11">
    <source>
        <dbReference type="ARBA" id="ARBA00040810"/>
    </source>
</evidence>
<organism evidence="15 16">
    <name type="scientific">Thalassospira alkalitolerans</name>
    <dbReference type="NCBI Taxonomy" id="1293890"/>
    <lineage>
        <taxon>Bacteria</taxon>
        <taxon>Pseudomonadati</taxon>
        <taxon>Pseudomonadota</taxon>
        <taxon>Alphaproteobacteria</taxon>
        <taxon>Rhodospirillales</taxon>
        <taxon>Thalassospiraceae</taxon>
        <taxon>Thalassospira</taxon>
    </lineage>
</organism>
<evidence type="ECO:0000256" key="8">
    <source>
        <dbReference type="ARBA" id="ARBA00023133"/>
    </source>
</evidence>
<comment type="catalytic activity">
    <reaction evidence="13 14">
        <text>heme b + (2E,6E)-farnesyl diphosphate + H2O = Fe(II)-heme o + diphosphate</text>
        <dbReference type="Rhea" id="RHEA:28070"/>
        <dbReference type="ChEBI" id="CHEBI:15377"/>
        <dbReference type="ChEBI" id="CHEBI:33019"/>
        <dbReference type="ChEBI" id="CHEBI:60344"/>
        <dbReference type="ChEBI" id="CHEBI:60530"/>
        <dbReference type="ChEBI" id="CHEBI:175763"/>
        <dbReference type="EC" id="2.5.1.141"/>
    </reaction>
</comment>
<evidence type="ECO:0000256" key="14">
    <source>
        <dbReference type="HAMAP-Rule" id="MF_00154"/>
    </source>
</evidence>
<protein>
    <recommendedName>
        <fullName evidence="11 14">Protoheme IX farnesyltransferase</fullName>
        <ecNumber evidence="3 14">2.5.1.141</ecNumber>
    </recommendedName>
    <alternativeName>
        <fullName evidence="12 14">Heme B farnesyltransferase</fullName>
    </alternativeName>
    <alternativeName>
        <fullName evidence="10 14">Heme O synthase</fullName>
    </alternativeName>
</protein>
<evidence type="ECO:0000256" key="1">
    <source>
        <dbReference type="ARBA" id="ARBA00004651"/>
    </source>
</evidence>
<keyword evidence="8 14" id="KW-0350">Heme biosynthesis</keyword>
<keyword evidence="16" id="KW-1185">Reference proteome</keyword>
<evidence type="ECO:0000256" key="5">
    <source>
        <dbReference type="ARBA" id="ARBA00022679"/>
    </source>
</evidence>
<dbReference type="PROSITE" id="PS00943">
    <property type="entry name" value="UBIA"/>
    <property type="match status" value="1"/>
</dbReference>
<dbReference type="InterPro" id="IPR000537">
    <property type="entry name" value="UbiA_prenyltransferase"/>
</dbReference>
<evidence type="ECO:0000313" key="16">
    <source>
        <dbReference type="Proteomes" id="UP000193396"/>
    </source>
</evidence>
<dbReference type="EMBL" id="JFKB01000003">
    <property type="protein sequence ID" value="OSQ49216.1"/>
    <property type="molecule type" value="Genomic_DNA"/>
</dbReference>
<dbReference type="UniPathway" id="UPA00834">
    <property type="reaction ID" value="UER00712"/>
</dbReference>
<dbReference type="RefSeq" id="WP_211274776.1">
    <property type="nucleotide sequence ID" value="NZ_CAXBPE010000018.1"/>
</dbReference>
<evidence type="ECO:0000256" key="12">
    <source>
        <dbReference type="ARBA" id="ARBA00042475"/>
    </source>
</evidence>
<keyword evidence="9 14" id="KW-0472">Membrane</keyword>
<gene>
    <name evidence="14" type="primary">ctaB</name>
    <name evidence="15" type="ORF">TALK_06490</name>
</gene>
<evidence type="ECO:0000256" key="4">
    <source>
        <dbReference type="ARBA" id="ARBA00022475"/>
    </source>
</evidence>
<dbReference type="NCBIfam" id="NF003349">
    <property type="entry name" value="PRK04375.1-2"/>
    <property type="match status" value="1"/>
</dbReference>
<accession>A0A1Y2LF68</accession>
<dbReference type="PANTHER" id="PTHR43448:SF7">
    <property type="entry name" value="4-HYDROXYBENZOATE SOLANESYLTRANSFERASE"/>
    <property type="match status" value="1"/>
</dbReference>
<evidence type="ECO:0000256" key="13">
    <source>
        <dbReference type="ARBA" id="ARBA00047690"/>
    </source>
</evidence>
<sequence>MTKQAAQQTLAIDRVAALPVSEVRDYIALLKPGVMSLVVFTGAVGLLIAPGYIHPFLALVAIACIAVASGAAASINMWYDRDIDIHMKRTQNRPIPAGRVPADEALSLGIALSIVSVTVMAVAINFAAAALLALSIAFYVFVYTMWLKRSTPQNIVIGGAAGAFPPMIGWASVTGGIDINSIALFLIIFMWTPPHFWALALFRCGDYAKVGVPMMPVVAGEAATKKQMLIYTVLLVPITLVPVATGLLGVFYGVTAVLTGLWFLRHAIRVLRNAEEKAPQKMFGYSILYLFVLFGAMVADIWIKGYLV</sequence>
<proteinExistence type="inferred from homology"/>
<dbReference type="EC" id="2.5.1.141" evidence="3 14"/>
<dbReference type="Gene3D" id="1.10.357.140">
    <property type="entry name" value="UbiA prenyltransferase"/>
    <property type="match status" value="1"/>
</dbReference>
<keyword evidence="7 14" id="KW-1133">Transmembrane helix</keyword>
<evidence type="ECO:0000256" key="10">
    <source>
        <dbReference type="ARBA" id="ARBA00030253"/>
    </source>
</evidence>
<feature type="transmembrane region" description="Helical" evidence="14">
    <location>
        <begin position="230"/>
        <end position="263"/>
    </location>
</feature>
<dbReference type="CDD" id="cd13957">
    <property type="entry name" value="PT_UbiA_Cox10"/>
    <property type="match status" value="1"/>
</dbReference>
<comment type="miscellaneous">
    <text evidence="14">Carbon 2 of the heme B porphyrin ring is defined according to the Fischer nomenclature.</text>
</comment>
<dbReference type="HAMAP" id="MF_00154">
    <property type="entry name" value="CyoE_CtaB"/>
    <property type="match status" value="1"/>
</dbReference>
<comment type="subcellular location">
    <subcellularLocation>
        <location evidence="1 14">Cell membrane</location>
        <topology evidence="1 14">Multi-pass membrane protein</topology>
    </subcellularLocation>
</comment>
<reference evidence="15 16" key="1">
    <citation type="submission" date="2014-03" db="EMBL/GenBank/DDBJ databases">
        <title>The draft genome sequence of Thalassospira alkalitolerans JCM 18968.</title>
        <authorList>
            <person name="Lai Q."/>
            <person name="Shao Z."/>
        </authorList>
    </citation>
    <scope>NUCLEOTIDE SEQUENCE [LARGE SCALE GENOMIC DNA]</scope>
    <source>
        <strain evidence="15 16">JCM 18968</strain>
    </source>
</reference>
<name>A0A1Y2LF68_9PROT</name>
<dbReference type="InterPro" id="IPR030470">
    <property type="entry name" value="UbiA_prenylTrfase_CS"/>
</dbReference>
<dbReference type="AlphaFoldDB" id="A0A1Y2LF68"/>
<dbReference type="InterPro" id="IPR044878">
    <property type="entry name" value="UbiA_sf"/>
</dbReference>
<evidence type="ECO:0000256" key="2">
    <source>
        <dbReference type="ARBA" id="ARBA00004919"/>
    </source>
</evidence>
<dbReference type="Proteomes" id="UP000193396">
    <property type="component" value="Unassembled WGS sequence"/>
</dbReference>
<dbReference type="NCBIfam" id="TIGR01473">
    <property type="entry name" value="cyoE_ctaB"/>
    <property type="match status" value="1"/>
</dbReference>
<keyword evidence="4 14" id="KW-1003">Cell membrane</keyword>
<evidence type="ECO:0000256" key="7">
    <source>
        <dbReference type="ARBA" id="ARBA00022989"/>
    </source>
</evidence>
<dbReference type="GO" id="GO:0008495">
    <property type="term" value="F:protoheme IX farnesyltransferase activity"/>
    <property type="evidence" value="ECO:0007669"/>
    <property type="project" value="UniProtKB-UniRule"/>
</dbReference>
<comment type="function">
    <text evidence="14">Converts heme B (protoheme IX) to heme O by substitution of the vinyl group on carbon 2 of heme B porphyrin ring with a hydroxyethyl farnesyl side group.</text>
</comment>
<dbReference type="PANTHER" id="PTHR43448">
    <property type="entry name" value="PROTOHEME IX FARNESYLTRANSFERASE, MITOCHONDRIAL"/>
    <property type="match status" value="1"/>
</dbReference>
<feature type="transmembrane region" description="Helical" evidence="14">
    <location>
        <begin position="59"/>
        <end position="79"/>
    </location>
</feature>
<dbReference type="InterPro" id="IPR006369">
    <property type="entry name" value="Protohaem_IX_farnesylTrfase"/>
</dbReference>
<dbReference type="GO" id="GO:0005886">
    <property type="term" value="C:plasma membrane"/>
    <property type="evidence" value="ECO:0007669"/>
    <property type="project" value="UniProtKB-SubCell"/>
</dbReference>
<keyword evidence="5 14" id="KW-0808">Transferase</keyword>
<evidence type="ECO:0000256" key="3">
    <source>
        <dbReference type="ARBA" id="ARBA00012292"/>
    </source>
</evidence>
<dbReference type="STRING" id="1293890.TALK_06490"/>